<keyword evidence="2" id="KW-1185">Reference proteome</keyword>
<gene>
    <name evidence="1" type="ORF">CLUMA_CG004205</name>
</gene>
<reference evidence="1 2" key="1">
    <citation type="submission" date="2015-04" db="EMBL/GenBank/DDBJ databases">
        <authorList>
            <person name="Syromyatnikov M.Y."/>
            <person name="Popov V.N."/>
        </authorList>
    </citation>
    <scope>NUCLEOTIDE SEQUENCE [LARGE SCALE GENOMIC DNA]</scope>
</reference>
<organism evidence="1 2">
    <name type="scientific">Clunio marinus</name>
    <dbReference type="NCBI Taxonomy" id="568069"/>
    <lineage>
        <taxon>Eukaryota</taxon>
        <taxon>Metazoa</taxon>
        <taxon>Ecdysozoa</taxon>
        <taxon>Arthropoda</taxon>
        <taxon>Hexapoda</taxon>
        <taxon>Insecta</taxon>
        <taxon>Pterygota</taxon>
        <taxon>Neoptera</taxon>
        <taxon>Endopterygota</taxon>
        <taxon>Diptera</taxon>
        <taxon>Nematocera</taxon>
        <taxon>Chironomoidea</taxon>
        <taxon>Chironomidae</taxon>
        <taxon>Clunio</taxon>
    </lineage>
</organism>
<dbReference type="EMBL" id="CVRI01000019">
    <property type="protein sequence ID" value="CRK90488.1"/>
    <property type="molecule type" value="Genomic_DNA"/>
</dbReference>
<evidence type="ECO:0000313" key="1">
    <source>
        <dbReference type="EMBL" id="CRK90488.1"/>
    </source>
</evidence>
<proteinExistence type="predicted"/>
<accession>A0A1J1HQZ4</accession>
<protein>
    <submittedName>
        <fullName evidence="1">CLUMA_CG004205, isoform A</fullName>
    </submittedName>
</protein>
<evidence type="ECO:0000313" key="2">
    <source>
        <dbReference type="Proteomes" id="UP000183832"/>
    </source>
</evidence>
<dbReference type="Proteomes" id="UP000183832">
    <property type="component" value="Unassembled WGS sequence"/>
</dbReference>
<sequence length="122" mass="14663">MAVTTLDIETSQLLFTEKNKKINVKNENTIYLKPFPVLMREEEKTSRIRLLFVLIWLSQEKLKHKAERNYKRSNDSSHIGMQLFTTINMNKIKAKENHHFHPLVYNQHREEEKKILTQIEDK</sequence>
<name>A0A1J1HQZ4_9DIPT</name>
<dbReference type="AlphaFoldDB" id="A0A1J1HQZ4"/>